<dbReference type="OrthoDB" id="361020at2759"/>
<dbReference type="PANTHER" id="PTHR10150:SF0">
    <property type="entry name" value="DNA REPAIR ENDONUCLEASE XPF"/>
    <property type="match status" value="1"/>
</dbReference>
<evidence type="ECO:0000256" key="3">
    <source>
        <dbReference type="ARBA" id="ARBA00023204"/>
    </source>
</evidence>
<dbReference type="GO" id="GO:0003697">
    <property type="term" value="F:single-stranded DNA binding"/>
    <property type="evidence" value="ECO:0007669"/>
    <property type="project" value="TreeGrafter"/>
</dbReference>
<dbReference type="AlphaFoldDB" id="A0A1C7MSK7"/>
<keyword evidence="5" id="KW-0472">Membrane</keyword>
<dbReference type="Proteomes" id="UP000092993">
    <property type="component" value="Unassembled WGS sequence"/>
</dbReference>
<dbReference type="GO" id="GO:1901255">
    <property type="term" value="P:nucleotide-excision repair involved in interstrand cross-link repair"/>
    <property type="evidence" value="ECO:0007669"/>
    <property type="project" value="TreeGrafter"/>
</dbReference>
<dbReference type="EMBL" id="LUGG01000002">
    <property type="protein sequence ID" value="OBZ77924.1"/>
    <property type="molecule type" value="Genomic_DNA"/>
</dbReference>
<keyword evidence="5" id="KW-0812">Transmembrane</keyword>
<keyword evidence="3" id="KW-0234">DNA repair</keyword>
<organism evidence="6 7">
    <name type="scientific">Grifola frondosa</name>
    <name type="common">Maitake</name>
    <name type="synonym">Polyporus frondosus</name>
    <dbReference type="NCBI Taxonomy" id="5627"/>
    <lineage>
        <taxon>Eukaryota</taxon>
        <taxon>Fungi</taxon>
        <taxon>Dikarya</taxon>
        <taxon>Basidiomycota</taxon>
        <taxon>Agaricomycotina</taxon>
        <taxon>Agaricomycetes</taxon>
        <taxon>Polyporales</taxon>
        <taxon>Grifolaceae</taxon>
        <taxon>Grifola</taxon>
    </lineage>
</organism>
<reference evidence="6 7" key="1">
    <citation type="submission" date="2016-03" db="EMBL/GenBank/DDBJ databases">
        <title>Whole genome sequencing of Grifola frondosa 9006-11.</title>
        <authorList>
            <person name="Min B."/>
            <person name="Park H."/>
            <person name="Kim J.-G."/>
            <person name="Cho H."/>
            <person name="Oh Y.-L."/>
            <person name="Kong W.-S."/>
            <person name="Choi I.-G."/>
        </authorList>
    </citation>
    <scope>NUCLEOTIDE SEQUENCE [LARGE SCALE GENOMIC DNA]</scope>
    <source>
        <strain evidence="6 7">9006-11</strain>
    </source>
</reference>
<gene>
    <name evidence="6" type="ORF">A0H81_01639</name>
</gene>
<evidence type="ECO:0000313" key="7">
    <source>
        <dbReference type="Proteomes" id="UP000092993"/>
    </source>
</evidence>
<evidence type="ECO:0000256" key="2">
    <source>
        <dbReference type="ARBA" id="ARBA00022801"/>
    </source>
</evidence>
<evidence type="ECO:0000256" key="4">
    <source>
        <dbReference type="SAM" id="MobiDB-lite"/>
    </source>
</evidence>
<dbReference type="GO" id="GO:0000712">
    <property type="term" value="P:resolution of meiotic recombination intermediates"/>
    <property type="evidence" value="ECO:0007669"/>
    <property type="project" value="TreeGrafter"/>
</dbReference>
<feature type="region of interest" description="Disordered" evidence="4">
    <location>
        <begin position="1"/>
        <end position="22"/>
    </location>
</feature>
<keyword evidence="5" id="KW-1133">Transmembrane helix</keyword>
<keyword evidence="2" id="KW-0378">Hydrolase</keyword>
<evidence type="ECO:0000313" key="6">
    <source>
        <dbReference type="EMBL" id="OBZ77924.1"/>
    </source>
</evidence>
<name>A0A1C7MSK7_GRIFR</name>
<evidence type="ECO:0000256" key="1">
    <source>
        <dbReference type="ARBA" id="ARBA00022763"/>
    </source>
</evidence>
<keyword evidence="1" id="KW-0227">DNA damage</keyword>
<proteinExistence type="predicted"/>
<evidence type="ECO:0000256" key="5">
    <source>
        <dbReference type="SAM" id="Phobius"/>
    </source>
</evidence>
<comment type="caution">
    <text evidence="6">The sequence shown here is derived from an EMBL/GenBank/DDBJ whole genome shotgun (WGS) entry which is preliminary data.</text>
</comment>
<sequence length="189" mass="21003">MDAVVRNTNSSNYGDPNPACREGDRLTPTSAEAFIVRLYPQAAELHQDMAESMADAIVQCMTTTSLNRNAQTPWRVLSSYYGIATVLIVTSFDMIVRRVLDPVWHKVGLRTKQLVSNLATLRRLLSYLLTYDALAFHAYLKTLIASNTYTDSGAARQHQSSLLLTHASNINRLAFLGAMTQVQIVLKPT</sequence>
<dbReference type="GO" id="GO:0003684">
    <property type="term" value="F:damaged DNA binding"/>
    <property type="evidence" value="ECO:0007669"/>
    <property type="project" value="TreeGrafter"/>
</dbReference>
<dbReference type="GO" id="GO:0000014">
    <property type="term" value="F:single-stranded DNA endodeoxyribonuclease activity"/>
    <property type="evidence" value="ECO:0007669"/>
    <property type="project" value="TreeGrafter"/>
</dbReference>
<dbReference type="PANTHER" id="PTHR10150">
    <property type="entry name" value="DNA REPAIR ENDONUCLEASE XPF"/>
    <property type="match status" value="1"/>
</dbReference>
<keyword evidence="7" id="KW-1185">Reference proteome</keyword>
<feature type="compositionally biased region" description="Polar residues" evidence="4">
    <location>
        <begin position="1"/>
        <end position="14"/>
    </location>
</feature>
<dbReference type="GO" id="GO:0000724">
    <property type="term" value="P:double-strand break repair via homologous recombination"/>
    <property type="evidence" value="ECO:0007669"/>
    <property type="project" value="TreeGrafter"/>
</dbReference>
<feature type="transmembrane region" description="Helical" evidence="5">
    <location>
        <begin position="78"/>
        <end position="96"/>
    </location>
</feature>
<accession>A0A1C7MSK7</accession>
<dbReference type="STRING" id="5627.A0A1C7MSK7"/>
<protein>
    <submittedName>
        <fullName evidence="6">Uncharacterized protein</fullName>
    </submittedName>
</protein>
<dbReference type="GO" id="GO:0000110">
    <property type="term" value="C:nucleotide-excision repair factor 1 complex"/>
    <property type="evidence" value="ECO:0007669"/>
    <property type="project" value="TreeGrafter"/>
</dbReference>